<evidence type="ECO:0000313" key="2">
    <source>
        <dbReference type="Proteomes" id="UP000308600"/>
    </source>
</evidence>
<name>A0ACD3A182_9AGAR</name>
<dbReference type="EMBL" id="ML208969">
    <property type="protein sequence ID" value="TFK59470.1"/>
    <property type="molecule type" value="Genomic_DNA"/>
</dbReference>
<protein>
    <submittedName>
        <fullName evidence="1">Uncharacterized protein</fullName>
    </submittedName>
</protein>
<organism evidence="1 2">
    <name type="scientific">Pluteus cervinus</name>
    <dbReference type="NCBI Taxonomy" id="181527"/>
    <lineage>
        <taxon>Eukaryota</taxon>
        <taxon>Fungi</taxon>
        <taxon>Dikarya</taxon>
        <taxon>Basidiomycota</taxon>
        <taxon>Agaricomycotina</taxon>
        <taxon>Agaricomycetes</taxon>
        <taxon>Agaricomycetidae</taxon>
        <taxon>Agaricales</taxon>
        <taxon>Pluteineae</taxon>
        <taxon>Pluteaceae</taxon>
        <taxon>Pluteus</taxon>
    </lineage>
</organism>
<keyword evidence="2" id="KW-1185">Reference proteome</keyword>
<reference evidence="1 2" key="1">
    <citation type="journal article" date="2019" name="Nat. Ecol. Evol.">
        <title>Megaphylogeny resolves global patterns of mushroom evolution.</title>
        <authorList>
            <person name="Varga T."/>
            <person name="Krizsan K."/>
            <person name="Foldi C."/>
            <person name="Dima B."/>
            <person name="Sanchez-Garcia M."/>
            <person name="Sanchez-Ramirez S."/>
            <person name="Szollosi G.J."/>
            <person name="Szarkandi J.G."/>
            <person name="Papp V."/>
            <person name="Albert L."/>
            <person name="Andreopoulos W."/>
            <person name="Angelini C."/>
            <person name="Antonin V."/>
            <person name="Barry K.W."/>
            <person name="Bougher N.L."/>
            <person name="Buchanan P."/>
            <person name="Buyck B."/>
            <person name="Bense V."/>
            <person name="Catcheside P."/>
            <person name="Chovatia M."/>
            <person name="Cooper J."/>
            <person name="Damon W."/>
            <person name="Desjardin D."/>
            <person name="Finy P."/>
            <person name="Geml J."/>
            <person name="Haridas S."/>
            <person name="Hughes K."/>
            <person name="Justo A."/>
            <person name="Karasinski D."/>
            <person name="Kautmanova I."/>
            <person name="Kiss B."/>
            <person name="Kocsube S."/>
            <person name="Kotiranta H."/>
            <person name="LaButti K.M."/>
            <person name="Lechner B.E."/>
            <person name="Liimatainen K."/>
            <person name="Lipzen A."/>
            <person name="Lukacs Z."/>
            <person name="Mihaltcheva S."/>
            <person name="Morgado L.N."/>
            <person name="Niskanen T."/>
            <person name="Noordeloos M.E."/>
            <person name="Ohm R.A."/>
            <person name="Ortiz-Santana B."/>
            <person name="Ovrebo C."/>
            <person name="Racz N."/>
            <person name="Riley R."/>
            <person name="Savchenko A."/>
            <person name="Shiryaev A."/>
            <person name="Soop K."/>
            <person name="Spirin V."/>
            <person name="Szebenyi C."/>
            <person name="Tomsovsky M."/>
            <person name="Tulloss R.E."/>
            <person name="Uehling J."/>
            <person name="Grigoriev I.V."/>
            <person name="Vagvolgyi C."/>
            <person name="Papp T."/>
            <person name="Martin F.M."/>
            <person name="Miettinen O."/>
            <person name="Hibbett D.S."/>
            <person name="Nagy L.G."/>
        </authorList>
    </citation>
    <scope>NUCLEOTIDE SEQUENCE [LARGE SCALE GENOMIC DNA]</scope>
    <source>
        <strain evidence="1 2">NL-1719</strain>
    </source>
</reference>
<proteinExistence type="predicted"/>
<accession>A0ACD3A182</accession>
<evidence type="ECO:0000313" key="1">
    <source>
        <dbReference type="EMBL" id="TFK59470.1"/>
    </source>
</evidence>
<dbReference type="Proteomes" id="UP000308600">
    <property type="component" value="Unassembled WGS sequence"/>
</dbReference>
<sequence length="299" mass="33933">MRRATRAGGKLPEDPDTVLFDAFLRIAYNIKIENIVEDLLVNSDQTQMVLAQGGTISYAPVGSKQVATCGMDEKRAVTVLVSLTNSGVLLPFQTIYKGSSARSLPEPDSPHYQDALGKGFLFNVSNTSTYWSTIETMKKFVDETLTPYFDRIVEEKNLPADQHRIWYIDSWSVHRSDEFLSWMALNHPLIIVIFVPARMTGFFQPCDVGFQRIFKHSLKQSAHEDVVKEVLAKFQKGTKPEAVSLDTTIKVLRNRTPRWLWVAYNKLNKPDIIKKVSMTWAPGQWKTYVVVIRLGSCAE</sequence>
<gene>
    <name evidence="1" type="ORF">BDN72DRAFT_780690</name>
</gene>